<feature type="region of interest" description="Disordered" evidence="2">
    <location>
        <begin position="148"/>
        <end position="182"/>
    </location>
</feature>
<dbReference type="Gene3D" id="3.30.70.1730">
    <property type="match status" value="1"/>
</dbReference>
<accession>A0ABR4AFK6</accession>
<comment type="similarity">
    <text evidence="1">Belongs to the universal ribosomal protein uL10 family.</text>
</comment>
<gene>
    <name evidence="3" type="ORF">N7G274_003796</name>
</gene>
<dbReference type="PANTHER" id="PTHR11560">
    <property type="entry name" value="39S RIBOSOMAL PROTEIN L10, MITOCHONDRIAL"/>
    <property type="match status" value="1"/>
</dbReference>
<feature type="region of interest" description="Disordered" evidence="2">
    <location>
        <begin position="39"/>
        <end position="71"/>
    </location>
</feature>
<protein>
    <submittedName>
        <fullName evidence="3">Uncharacterized protein</fullName>
    </submittedName>
</protein>
<feature type="compositionally biased region" description="Polar residues" evidence="2">
    <location>
        <begin position="164"/>
        <end position="178"/>
    </location>
</feature>
<dbReference type="InterPro" id="IPR043141">
    <property type="entry name" value="Ribosomal_uL10-like_sf"/>
</dbReference>
<proteinExistence type="inferred from homology"/>
<evidence type="ECO:0000313" key="3">
    <source>
        <dbReference type="EMBL" id="KAL2043489.1"/>
    </source>
</evidence>
<evidence type="ECO:0000313" key="4">
    <source>
        <dbReference type="Proteomes" id="UP001590950"/>
    </source>
</evidence>
<keyword evidence="4" id="KW-1185">Reference proteome</keyword>
<organism evidence="3 4">
    <name type="scientific">Stereocaulon virgatum</name>
    <dbReference type="NCBI Taxonomy" id="373712"/>
    <lineage>
        <taxon>Eukaryota</taxon>
        <taxon>Fungi</taxon>
        <taxon>Dikarya</taxon>
        <taxon>Ascomycota</taxon>
        <taxon>Pezizomycotina</taxon>
        <taxon>Lecanoromycetes</taxon>
        <taxon>OSLEUM clade</taxon>
        <taxon>Lecanoromycetidae</taxon>
        <taxon>Lecanorales</taxon>
        <taxon>Lecanorineae</taxon>
        <taxon>Stereocaulaceae</taxon>
        <taxon>Stereocaulon</taxon>
    </lineage>
</organism>
<reference evidence="3 4" key="1">
    <citation type="submission" date="2024-09" db="EMBL/GenBank/DDBJ databases">
        <title>Rethinking Asexuality: The Enigmatic Case of Functional Sexual Genes in Lepraria (Stereocaulaceae).</title>
        <authorList>
            <person name="Doellman M."/>
            <person name="Sun Y."/>
            <person name="Barcenas-Pena A."/>
            <person name="Lumbsch H.T."/>
            <person name="Grewe F."/>
        </authorList>
    </citation>
    <scope>NUCLEOTIDE SEQUENCE [LARGE SCALE GENOMIC DNA]</scope>
    <source>
        <strain evidence="3 4">Mercado 3170</strain>
    </source>
</reference>
<dbReference type="SUPFAM" id="SSF160369">
    <property type="entry name" value="Ribosomal protein L10-like"/>
    <property type="match status" value="1"/>
</dbReference>
<feature type="compositionally biased region" description="Pro residues" evidence="2">
    <location>
        <begin position="49"/>
        <end position="65"/>
    </location>
</feature>
<evidence type="ECO:0000256" key="1">
    <source>
        <dbReference type="ARBA" id="ARBA00008889"/>
    </source>
</evidence>
<dbReference type="InterPro" id="IPR047865">
    <property type="entry name" value="Ribosomal_uL10_bac_type"/>
</dbReference>
<comment type="caution">
    <text evidence="3">The sequence shown here is derived from an EMBL/GenBank/DDBJ whole genome shotgun (WGS) entry which is preliminary data.</text>
</comment>
<name>A0ABR4AFK6_9LECA</name>
<evidence type="ECO:0000256" key="2">
    <source>
        <dbReference type="SAM" id="MobiDB-lite"/>
    </source>
</evidence>
<dbReference type="Proteomes" id="UP001590950">
    <property type="component" value="Unassembled WGS sequence"/>
</dbReference>
<dbReference type="EMBL" id="JBEFKJ010000011">
    <property type="protein sequence ID" value="KAL2043489.1"/>
    <property type="molecule type" value="Genomic_DNA"/>
</dbReference>
<sequence length="346" mass="37768">MASHCTISPRLRLCTRCLHQLQIKPSYYKYLSTAAATTPAPPMHQLTSSPPPLARFPPTQPPSHKPPAFRKSQLHRQYTSLLRSNPVLLLFQHNNLKASEWISIRRELHLALQKTDQALSTDVASAIRLQAIQAGIFESALLVADHYNPSQHAHPGTLPPHPTDPSTQSSAQIANHTPNPYDPTLTHSLSTHAYISVAPHKRSHPLRVLLSGPLAVLSFPTVSPQHMRAALSILSPKAPIFAAPLRRTNPGYHDAITQAGLQKLMFLGARVEGRICDLEGARWIGALEGGMEGLRGQLVGMLQGFGAGVTRALESAGRSLWFTVEGRRTMLEEEEKGGDGEVKEGS</sequence>